<evidence type="ECO:0000313" key="6">
    <source>
        <dbReference type="Proteomes" id="UP000885722"/>
    </source>
</evidence>
<keyword evidence="2" id="KW-0547">Nucleotide-binding</keyword>
<dbReference type="CDD" id="cd03255">
    <property type="entry name" value="ABC_MJ0796_LolCDE_FtsE"/>
    <property type="match status" value="1"/>
</dbReference>
<sequence length="217" mass="24416">MSQPFLVASGLAHAFDYPLYREVSLTISPSESVAVMGRSGSGKSTLLHTLAGLIEPLEGRVELMGRDLYRISESEKEMLRRDRTGIVFQQHYLFKGMTGRENVEIAAMLARQEIDETLFEALEIDTVIDQKVSELSGGQQQRVSLARVLSKKPEVIFADEPTGNLDLETSELVMRVLLDYVEAHEAGLFMVTHDPEVAGKCDRIYLLEARRLKPYER</sequence>
<dbReference type="AlphaFoldDB" id="A0A7V2SIN4"/>
<dbReference type="GO" id="GO:0005886">
    <property type="term" value="C:plasma membrane"/>
    <property type="evidence" value="ECO:0007669"/>
    <property type="project" value="TreeGrafter"/>
</dbReference>
<gene>
    <name evidence="5" type="ORF">ENJ74_02530</name>
</gene>
<proteinExistence type="predicted"/>
<evidence type="ECO:0000313" key="5">
    <source>
        <dbReference type="EMBL" id="HFC03727.1"/>
    </source>
</evidence>
<dbReference type="InterPro" id="IPR003593">
    <property type="entry name" value="AAA+_ATPase"/>
</dbReference>
<dbReference type="InterPro" id="IPR017871">
    <property type="entry name" value="ABC_transporter-like_CS"/>
</dbReference>
<dbReference type="PROSITE" id="PS50893">
    <property type="entry name" value="ABC_TRANSPORTER_2"/>
    <property type="match status" value="1"/>
</dbReference>
<evidence type="ECO:0000256" key="2">
    <source>
        <dbReference type="ARBA" id="ARBA00022741"/>
    </source>
</evidence>
<evidence type="ECO:0000259" key="4">
    <source>
        <dbReference type="PROSITE" id="PS50893"/>
    </source>
</evidence>
<keyword evidence="1" id="KW-0813">Transport</keyword>
<dbReference type="InterPro" id="IPR003439">
    <property type="entry name" value="ABC_transporter-like_ATP-bd"/>
</dbReference>
<dbReference type="InterPro" id="IPR027417">
    <property type="entry name" value="P-loop_NTPase"/>
</dbReference>
<dbReference type="Gene3D" id="3.40.50.300">
    <property type="entry name" value="P-loop containing nucleotide triphosphate hydrolases"/>
    <property type="match status" value="1"/>
</dbReference>
<accession>A0A7V2SIN4</accession>
<dbReference type="SMART" id="SM00382">
    <property type="entry name" value="AAA"/>
    <property type="match status" value="1"/>
</dbReference>
<dbReference type="Pfam" id="PF00005">
    <property type="entry name" value="ABC_tran"/>
    <property type="match status" value="1"/>
</dbReference>
<dbReference type="GO" id="GO:0016887">
    <property type="term" value="F:ATP hydrolysis activity"/>
    <property type="evidence" value="ECO:0007669"/>
    <property type="project" value="InterPro"/>
</dbReference>
<dbReference type="GO" id="GO:0022857">
    <property type="term" value="F:transmembrane transporter activity"/>
    <property type="evidence" value="ECO:0007669"/>
    <property type="project" value="TreeGrafter"/>
</dbReference>
<protein>
    <submittedName>
        <fullName evidence="5">ABC transporter ATP-binding protein</fullName>
    </submittedName>
</protein>
<dbReference type="InterPro" id="IPR017911">
    <property type="entry name" value="MacB-like_ATP-bd"/>
</dbReference>
<reference evidence="5" key="1">
    <citation type="journal article" date="2020" name="mSystems">
        <title>Genome- and Community-Level Interaction Insights into Carbon Utilization and Element Cycling Functions of Hydrothermarchaeota in Hydrothermal Sediment.</title>
        <authorList>
            <person name="Zhou Z."/>
            <person name="Liu Y."/>
            <person name="Xu W."/>
            <person name="Pan J."/>
            <person name="Luo Z.H."/>
            <person name="Li M."/>
        </authorList>
    </citation>
    <scope>NUCLEOTIDE SEQUENCE [LARGE SCALE GENOMIC DNA]</scope>
    <source>
        <strain evidence="5">HyVt-513</strain>
    </source>
</reference>
<keyword evidence="3 5" id="KW-0067">ATP-binding</keyword>
<dbReference type="SUPFAM" id="SSF52540">
    <property type="entry name" value="P-loop containing nucleoside triphosphate hydrolases"/>
    <property type="match status" value="1"/>
</dbReference>
<organism evidence="5 6">
    <name type="scientific">Nitratifractor salsuginis</name>
    <dbReference type="NCBI Taxonomy" id="269261"/>
    <lineage>
        <taxon>Bacteria</taxon>
        <taxon>Pseudomonadati</taxon>
        <taxon>Campylobacterota</taxon>
        <taxon>Epsilonproteobacteria</taxon>
        <taxon>Campylobacterales</taxon>
        <taxon>Sulfurovaceae</taxon>
        <taxon>Nitratifractor</taxon>
    </lineage>
</organism>
<dbReference type="GO" id="GO:0005524">
    <property type="term" value="F:ATP binding"/>
    <property type="evidence" value="ECO:0007669"/>
    <property type="project" value="UniProtKB-KW"/>
</dbReference>
<name>A0A7V2SIN4_9BACT</name>
<comment type="caution">
    <text evidence="5">The sequence shown here is derived from an EMBL/GenBank/DDBJ whole genome shotgun (WGS) entry which is preliminary data.</text>
</comment>
<dbReference type="PANTHER" id="PTHR24220">
    <property type="entry name" value="IMPORT ATP-BINDING PROTEIN"/>
    <property type="match status" value="1"/>
</dbReference>
<evidence type="ECO:0000256" key="1">
    <source>
        <dbReference type="ARBA" id="ARBA00022448"/>
    </source>
</evidence>
<dbReference type="Proteomes" id="UP000885722">
    <property type="component" value="Unassembled WGS sequence"/>
</dbReference>
<dbReference type="PROSITE" id="PS00211">
    <property type="entry name" value="ABC_TRANSPORTER_1"/>
    <property type="match status" value="1"/>
</dbReference>
<dbReference type="InterPro" id="IPR015854">
    <property type="entry name" value="ABC_transpr_LolD-like"/>
</dbReference>
<dbReference type="EMBL" id="DRNO01000170">
    <property type="protein sequence ID" value="HFC03727.1"/>
    <property type="molecule type" value="Genomic_DNA"/>
</dbReference>
<feature type="domain" description="ABC transporter" evidence="4">
    <location>
        <begin position="1"/>
        <end position="217"/>
    </location>
</feature>
<evidence type="ECO:0000256" key="3">
    <source>
        <dbReference type="ARBA" id="ARBA00022840"/>
    </source>
</evidence>